<feature type="non-terminal residue" evidence="1">
    <location>
        <position position="164"/>
    </location>
</feature>
<proteinExistence type="predicted"/>
<organism evidence="1 2">
    <name type="scientific">Hygrophoropsis aurantiaca</name>
    <dbReference type="NCBI Taxonomy" id="72124"/>
    <lineage>
        <taxon>Eukaryota</taxon>
        <taxon>Fungi</taxon>
        <taxon>Dikarya</taxon>
        <taxon>Basidiomycota</taxon>
        <taxon>Agaricomycotina</taxon>
        <taxon>Agaricomycetes</taxon>
        <taxon>Agaricomycetidae</taxon>
        <taxon>Boletales</taxon>
        <taxon>Coniophorineae</taxon>
        <taxon>Hygrophoropsidaceae</taxon>
        <taxon>Hygrophoropsis</taxon>
    </lineage>
</organism>
<dbReference type="Proteomes" id="UP000790377">
    <property type="component" value="Unassembled WGS sequence"/>
</dbReference>
<accession>A0ACB8A7D0</accession>
<sequence>MFLLTTLRSIAHREAVEHSNIPHRDASAGNILITKDRRGMLSDWDMAKTINTEGARQPGRTGTWLFMSARMLQNPGKTHDIQDDMESFVHVLIYIALIYTPLDMADSSHLAGLIRELYYEETTLPDGKNVGGKGKKISFYEQWVPNQVVFKCRPVQHLVHRLVK</sequence>
<comment type="caution">
    <text evidence="1">The sequence shown here is derived from an EMBL/GenBank/DDBJ whole genome shotgun (WGS) entry which is preliminary data.</text>
</comment>
<evidence type="ECO:0000313" key="1">
    <source>
        <dbReference type="EMBL" id="KAH7908627.1"/>
    </source>
</evidence>
<dbReference type="EMBL" id="MU267808">
    <property type="protein sequence ID" value="KAH7908627.1"/>
    <property type="molecule type" value="Genomic_DNA"/>
</dbReference>
<protein>
    <submittedName>
        <fullName evidence="1">Uncharacterized protein</fullName>
    </submittedName>
</protein>
<gene>
    <name evidence="1" type="ORF">BJ138DRAFT_1012409</name>
</gene>
<reference evidence="1" key="1">
    <citation type="journal article" date="2021" name="New Phytol.">
        <title>Evolutionary innovations through gain and loss of genes in the ectomycorrhizal Boletales.</title>
        <authorList>
            <person name="Wu G."/>
            <person name="Miyauchi S."/>
            <person name="Morin E."/>
            <person name="Kuo A."/>
            <person name="Drula E."/>
            <person name="Varga T."/>
            <person name="Kohler A."/>
            <person name="Feng B."/>
            <person name="Cao Y."/>
            <person name="Lipzen A."/>
            <person name="Daum C."/>
            <person name="Hundley H."/>
            <person name="Pangilinan J."/>
            <person name="Johnson J."/>
            <person name="Barry K."/>
            <person name="LaButti K."/>
            <person name="Ng V."/>
            <person name="Ahrendt S."/>
            <person name="Min B."/>
            <person name="Choi I.G."/>
            <person name="Park H."/>
            <person name="Plett J.M."/>
            <person name="Magnuson J."/>
            <person name="Spatafora J.W."/>
            <person name="Nagy L.G."/>
            <person name="Henrissat B."/>
            <person name="Grigoriev I.V."/>
            <person name="Yang Z.L."/>
            <person name="Xu J."/>
            <person name="Martin F.M."/>
        </authorList>
    </citation>
    <scope>NUCLEOTIDE SEQUENCE</scope>
    <source>
        <strain evidence="1">ATCC 28755</strain>
    </source>
</reference>
<keyword evidence="2" id="KW-1185">Reference proteome</keyword>
<evidence type="ECO:0000313" key="2">
    <source>
        <dbReference type="Proteomes" id="UP000790377"/>
    </source>
</evidence>
<name>A0ACB8A7D0_9AGAM</name>